<evidence type="ECO:0000256" key="2">
    <source>
        <dbReference type="ARBA" id="ARBA00022475"/>
    </source>
</evidence>
<evidence type="ECO:0000256" key="3">
    <source>
        <dbReference type="ARBA" id="ARBA00022519"/>
    </source>
</evidence>
<feature type="transmembrane region" description="Helical" evidence="9">
    <location>
        <begin position="12"/>
        <end position="32"/>
    </location>
</feature>
<comment type="similarity">
    <text evidence="9">Belongs to the FtsQ/DivIB family. FtsQ subfamily.</text>
</comment>
<keyword evidence="6 9" id="KW-1133">Transmembrane helix</keyword>
<keyword evidence="8 9" id="KW-0131">Cell cycle</keyword>
<dbReference type="Pfam" id="PF08478">
    <property type="entry name" value="POTRA_1"/>
    <property type="match status" value="1"/>
</dbReference>
<dbReference type="GeneID" id="94581728"/>
<dbReference type="GO" id="GO:0090529">
    <property type="term" value="P:cell septum assembly"/>
    <property type="evidence" value="ECO:0007669"/>
    <property type="project" value="InterPro"/>
</dbReference>
<comment type="subunit">
    <text evidence="9">Part of a complex composed of FtsB, FtsL and FtsQ.</text>
</comment>
<reference evidence="13" key="1">
    <citation type="submission" date="2017-01" db="EMBL/GenBank/DDBJ databases">
        <authorList>
            <person name="Wolfgang W.J."/>
            <person name="Cole J."/>
            <person name="Wroblewski D."/>
            <person name="Mcginnis J."/>
            <person name="Musser K.A."/>
        </authorList>
    </citation>
    <scope>NUCLEOTIDE SEQUENCE [LARGE SCALE GENOMIC DNA]</scope>
    <source>
        <strain evidence="13">DSM 19151</strain>
    </source>
</reference>
<comment type="function">
    <text evidence="9">Essential cell division protein. May link together the upstream cell division proteins, which are predominantly cytoplasmic, with the downstream cell division proteins, which are predominantly periplasmic. May control correct divisome assembly.</text>
</comment>
<keyword evidence="2 9" id="KW-1003">Cell membrane</keyword>
<evidence type="ECO:0000256" key="9">
    <source>
        <dbReference type="HAMAP-Rule" id="MF_00911"/>
    </source>
</evidence>
<dbReference type="Gene3D" id="3.40.50.11690">
    <property type="entry name" value="Cell division protein FtsQ/DivIB"/>
    <property type="match status" value="1"/>
</dbReference>
<keyword evidence="7 9" id="KW-0472">Membrane</keyword>
<comment type="caution">
    <text evidence="12">The sequence shown here is derived from an EMBL/GenBank/DDBJ whole genome shotgun (WGS) entry which is preliminary data.</text>
</comment>
<evidence type="ECO:0000256" key="4">
    <source>
        <dbReference type="ARBA" id="ARBA00022618"/>
    </source>
</evidence>
<keyword evidence="5 9" id="KW-0812">Transmembrane</keyword>
<sequence>MWDNAGALKRVTRWLMILVVLILLGALAVWVYNSPYFPVKQVKIEGEIQRTGGKQLQAVAQKYIRGNIFRADLNGAQEAFAKLPWVDKVTVRRRLPDTVEIDLVERIPVARWKESGLIDSNGNLFNAATDEKFPVFSGEPGTGKIMVKHFNEFNAILKPLGLAVAELEYSPRSAWTVGLDNGISVRLGRENETKRLQRFAEMWPGILQAQQGNLAYVDMRYRDGFAVRYHDKQQEPQADTPSENSASGVEAQNRQ</sequence>
<dbReference type="AlphaFoldDB" id="A0A1X3D510"/>
<dbReference type="PANTHER" id="PTHR35851:SF1">
    <property type="entry name" value="CELL DIVISION PROTEIN FTSQ"/>
    <property type="match status" value="1"/>
</dbReference>
<dbReference type="Gene3D" id="3.10.20.310">
    <property type="entry name" value="membrane protein fhac"/>
    <property type="match status" value="1"/>
</dbReference>
<dbReference type="STRING" id="194197.BWD09_09775"/>
<dbReference type="InterPro" id="IPR034746">
    <property type="entry name" value="POTRA"/>
</dbReference>
<dbReference type="Pfam" id="PF03799">
    <property type="entry name" value="FtsQ_DivIB_C"/>
    <property type="match status" value="1"/>
</dbReference>
<dbReference type="Proteomes" id="UP000193118">
    <property type="component" value="Unassembled WGS sequence"/>
</dbReference>
<evidence type="ECO:0000256" key="5">
    <source>
        <dbReference type="ARBA" id="ARBA00022692"/>
    </source>
</evidence>
<keyword evidence="13" id="KW-1185">Reference proteome</keyword>
<feature type="region of interest" description="Disordered" evidence="10">
    <location>
        <begin position="231"/>
        <end position="255"/>
    </location>
</feature>
<evidence type="ECO:0000256" key="10">
    <source>
        <dbReference type="SAM" id="MobiDB-lite"/>
    </source>
</evidence>
<feature type="compositionally biased region" description="Polar residues" evidence="10">
    <location>
        <begin position="235"/>
        <end position="255"/>
    </location>
</feature>
<gene>
    <name evidence="9" type="primary">ftsQ</name>
    <name evidence="12" type="ORF">BWD09_09775</name>
</gene>
<dbReference type="OrthoDB" id="9790370at2"/>
<keyword evidence="4 9" id="KW-0132">Cell division</keyword>
<dbReference type="EMBL" id="MTBO01000029">
    <property type="protein sequence ID" value="OSI14832.1"/>
    <property type="molecule type" value="Genomic_DNA"/>
</dbReference>
<evidence type="ECO:0000256" key="8">
    <source>
        <dbReference type="ARBA" id="ARBA00023306"/>
    </source>
</evidence>
<dbReference type="InterPro" id="IPR013685">
    <property type="entry name" value="POTRA_FtsQ_type"/>
</dbReference>
<keyword evidence="3 9" id="KW-0997">Cell inner membrane</keyword>
<dbReference type="HAMAP" id="MF_00911">
    <property type="entry name" value="FtsQ_subfam"/>
    <property type="match status" value="1"/>
</dbReference>
<dbReference type="PANTHER" id="PTHR35851">
    <property type="entry name" value="CELL DIVISION PROTEIN FTSQ"/>
    <property type="match status" value="1"/>
</dbReference>
<dbReference type="InterPro" id="IPR045335">
    <property type="entry name" value="FtsQ_C_sf"/>
</dbReference>
<proteinExistence type="inferred from homology"/>
<accession>A0A1X3D510</accession>
<evidence type="ECO:0000259" key="11">
    <source>
        <dbReference type="PROSITE" id="PS51779"/>
    </source>
</evidence>
<evidence type="ECO:0000256" key="1">
    <source>
        <dbReference type="ARBA" id="ARBA00004370"/>
    </source>
</evidence>
<comment type="subcellular location">
    <subcellularLocation>
        <location evidence="9">Cell inner membrane</location>
        <topology evidence="9">Single-pass type II membrane protein</topology>
    </subcellularLocation>
    <subcellularLocation>
        <location evidence="1">Membrane</location>
    </subcellularLocation>
    <text evidence="9">Localizes to the division septum.</text>
</comment>
<dbReference type="InterPro" id="IPR005548">
    <property type="entry name" value="Cell_div_FtsQ/DivIB_C"/>
</dbReference>
<dbReference type="InterPro" id="IPR026579">
    <property type="entry name" value="FtsQ"/>
</dbReference>
<organism evidence="12 13">
    <name type="scientific">Neisseria dentiae</name>
    <dbReference type="NCBI Taxonomy" id="194197"/>
    <lineage>
        <taxon>Bacteria</taxon>
        <taxon>Pseudomonadati</taxon>
        <taxon>Pseudomonadota</taxon>
        <taxon>Betaproteobacteria</taxon>
        <taxon>Neisseriales</taxon>
        <taxon>Neisseriaceae</taxon>
        <taxon>Neisseria</taxon>
    </lineage>
</organism>
<evidence type="ECO:0000313" key="13">
    <source>
        <dbReference type="Proteomes" id="UP000193118"/>
    </source>
</evidence>
<dbReference type="GO" id="GO:0032153">
    <property type="term" value="C:cell division site"/>
    <property type="evidence" value="ECO:0007669"/>
    <property type="project" value="UniProtKB-UniRule"/>
</dbReference>
<dbReference type="RefSeq" id="WP_085366589.1">
    <property type="nucleotide sequence ID" value="NZ_CAUJPZ010000034.1"/>
</dbReference>
<evidence type="ECO:0000313" key="12">
    <source>
        <dbReference type="EMBL" id="OSI14832.1"/>
    </source>
</evidence>
<name>A0A1X3D510_9NEIS</name>
<dbReference type="GO" id="GO:0005886">
    <property type="term" value="C:plasma membrane"/>
    <property type="evidence" value="ECO:0007669"/>
    <property type="project" value="UniProtKB-SubCell"/>
</dbReference>
<dbReference type="PROSITE" id="PS51779">
    <property type="entry name" value="POTRA"/>
    <property type="match status" value="1"/>
</dbReference>
<dbReference type="GO" id="GO:0043093">
    <property type="term" value="P:FtsZ-dependent cytokinesis"/>
    <property type="evidence" value="ECO:0007669"/>
    <property type="project" value="UniProtKB-UniRule"/>
</dbReference>
<evidence type="ECO:0000256" key="6">
    <source>
        <dbReference type="ARBA" id="ARBA00022989"/>
    </source>
</evidence>
<evidence type="ECO:0000256" key="7">
    <source>
        <dbReference type="ARBA" id="ARBA00023136"/>
    </source>
</evidence>
<feature type="domain" description="POTRA" evidence="11">
    <location>
        <begin position="37"/>
        <end position="106"/>
    </location>
</feature>
<protein>
    <recommendedName>
        <fullName evidence="9">Cell division protein FtsQ</fullName>
    </recommendedName>
</protein>